<comment type="caution">
    <text evidence="1">The sequence shown here is derived from an EMBL/GenBank/DDBJ whole genome shotgun (WGS) entry which is preliminary data.</text>
</comment>
<organism evidence="1 2">
    <name type="scientific">candidate division WWE3 bacterium RIFOXYA2_FULL_46_9</name>
    <dbReference type="NCBI Taxonomy" id="1802636"/>
    <lineage>
        <taxon>Bacteria</taxon>
        <taxon>Katanobacteria</taxon>
    </lineage>
</organism>
<sequence>MANYICIIPIQVGPDPDDILYYAFVVQRYSDHKYFAGNGVWTEALDQAKRFEVEADLVTLFESMGYEVEDDYDDDDEDCMYEDALYVSA</sequence>
<reference evidence="1 2" key="1">
    <citation type="journal article" date="2016" name="Nat. Commun.">
        <title>Thousands of microbial genomes shed light on interconnected biogeochemical processes in an aquifer system.</title>
        <authorList>
            <person name="Anantharaman K."/>
            <person name="Brown C.T."/>
            <person name="Hug L.A."/>
            <person name="Sharon I."/>
            <person name="Castelle C.J."/>
            <person name="Probst A.J."/>
            <person name="Thomas B.C."/>
            <person name="Singh A."/>
            <person name="Wilkins M.J."/>
            <person name="Karaoz U."/>
            <person name="Brodie E.L."/>
            <person name="Williams K.H."/>
            <person name="Hubbard S.S."/>
            <person name="Banfield J.F."/>
        </authorList>
    </citation>
    <scope>NUCLEOTIDE SEQUENCE [LARGE SCALE GENOMIC DNA]</scope>
</reference>
<gene>
    <name evidence="1" type="ORF">A2264_00055</name>
</gene>
<protein>
    <submittedName>
        <fullName evidence="1">Uncharacterized protein</fullName>
    </submittedName>
</protein>
<accession>A0A1F4W146</accession>
<evidence type="ECO:0000313" key="1">
    <source>
        <dbReference type="EMBL" id="OGC63080.1"/>
    </source>
</evidence>
<dbReference type="AlphaFoldDB" id="A0A1F4W146"/>
<name>A0A1F4W146_UNCKA</name>
<proteinExistence type="predicted"/>
<dbReference type="EMBL" id="MEVT01000008">
    <property type="protein sequence ID" value="OGC63080.1"/>
    <property type="molecule type" value="Genomic_DNA"/>
</dbReference>
<dbReference type="Proteomes" id="UP000176614">
    <property type="component" value="Unassembled WGS sequence"/>
</dbReference>
<evidence type="ECO:0000313" key="2">
    <source>
        <dbReference type="Proteomes" id="UP000176614"/>
    </source>
</evidence>